<dbReference type="RefSeq" id="WP_175541450.1">
    <property type="nucleotide sequence ID" value="NZ_FOLM01000008.1"/>
</dbReference>
<dbReference type="Gene3D" id="2.40.10.120">
    <property type="match status" value="1"/>
</dbReference>
<sequence length="1208" mass="127934">MTAATPATPAMLPAPPLVRISDLAGRSRGSGFLADHQGTVLTSHEAVDGLPRVVLRTPSGRTEVIEAADITAVPAWDLALLRTRRLDVRPLVCATDRAAADLRVRVRLGGWLTAAVRGTSPATYTATDRFHPLPSAVELDLPEAAACKLRLNTAATGSPVLDARTGSVLAVLGTALHTPRRSAGFAVPLRAAAEDEPGGPVDLLLRRNGATVPAFGVDLNVAGVLELTSAAVHTAIAPHRAPPADRREAAEALRAFEHGEASLLAVVGPPGTGRTTALAAHAARRLSGPEPAITLWLTGADLDGDDASVRDALARRLAHAGRAHAASHPDTVGDPARIDPDVVARIARDTGTPLLVLLDAPEEMPRRLLARLRPWLAGTVSWLRASNARLALTTRPEFWTHNLTPLLPAPAAAPSGGRGGHAGSGPEVWGSGLAAQVELGDLPVDSAAEARSALGIPAGRIAAEEAAHPLSLRLLSRVRAAQGRDAGGAPGRVDIFSAHLDLCALLIATQLTCRGHGPVRLRDQCRLAARVSARLHEAARRCLGPVVLPARDFEELFPWRGGWARAVLDNEILLPAGNGYRFADEEFAEWLQGCHLDLDTTLDRLLAPRPGQDAIPRHRVGPIVFAMLVLERRHGPESLRRRLQRLVDALPGGSRGETAANPAPAAAPAPAVWWAERLLAEVLTGLPDAAPCTGPLHQLAERIGDGRLPAGRFGPAFWRRLSLPVAEKLALLRLLLPADGPGPGPDRWLTVAAEHLAAEPATVQRLLCRWFDDERPLRRSARRVTVADAAQALLHTHRSASPDTLTEALADATHPRADELLAELAHDDPSAVCRAVRRWAADDRPSRRSAAGIHAAAVLPHVRDEPDRALLREAAEDLLARPDYAGLHTLAHTLLLPDPASRARHLPAALHHFTSLPCGAPRLPGLARALTAALPTHPEPVLRAFRTRLLPTGDSADGPAAGDRAGTEAAAALLLPLADVTTPALARRIARLVREYTEQCPLTSPEPVAGFLRQRLRHGPAARSVVHPLVTGLLRNGPPQLRTALGRVLGRAGGPLAAPLLDELLGTERDPAVLDQVLEAVARSGGGRELVHRLGLLLNRTAEGARLFDHRMVALARELPGFADQVQEWIAGAPGEWAATIGPSARRELLRRATGPRPPAVPAQAAAEQPPPPPPPSPQPQPQPQPPGAGTEPRPSRRNRPVGLATPR</sequence>
<evidence type="ECO:0000313" key="2">
    <source>
        <dbReference type="EMBL" id="SFD02822.1"/>
    </source>
</evidence>
<gene>
    <name evidence="2" type="ORF">SAMN05421773_108243</name>
</gene>
<dbReference type="EMBL" id="FOLM01000008">
    <property type="protein sequence ID" value="SFD02822.1"/>
    <property type="molecule type" value="Genomic_DNA"/>
</dbReference>
<dbReference type="PANTHER" id="PTHR48125">
    <property type="entry name" value="LP07818P1"/>
    <property type="match status" value="1"/>
</dbReference>
<dbReference type="Proteomes" id="UP000199207">
    <property type="component" value="Unassembled WGS sequence"/>
</dbReference>
<evidence type="ECO:0000256" key="1">
    <source>
        <dbReference type="SAM" id="MobiDB-lite"/>
    </source>
</evidence>
<dbReference type="PANTHER" id="PTHR48125:SF10">
    <property type="entry name" value="OS12G0136300 PROTEIN"/>
    <property type="match status" value="1"/>
</dbReference>
<keyword evidence="3" id="KW-1185">Reference proteome</keyword>
<dbReference type="Pfam" id="PF13365">
    <property type="entry name" value="Trypsin_2"/>
    <property type="match status" value="1"/>
</dbReference>
<dbReference type="InterPro" id="IPR027417">
    <property type="entry name" value="P-loop_NTPase"/>
</dbReference>
<proteinExistence type="predicted"/>
<evidence type="ECO:0000313" key="3">
    <source>
        <dbReference type="Proteomes" id="UP000199207"/>
    </source>
</evidence>
<dbReference type="SUPFAM" id="SSF52540">
    <property type="entry name" value="P-loop containing nucleoside triphosphate hydrolases"/>
    <property type="match status" value="1"/>
</dbReference>
<protein>
    <recommendedName>
        <fullName evidence="4">Trypsin-like peptidase domain-containing protein</fullName>
    </recommendedName>
</protein>
<dbReference type="InterPro" id="IPR009003">
    <property type="entry name" value="Peptidase_S1_PA"/>
</dbReference>
<feature type="compositionally biased region" description="Pro residues" evidence="1">
    <location>
        <begin position="1169"/>
        <end position="1187"/>
    </location>
</feature>
<feature type="region of interest" description="Disordered" evidence="1">
    <location>
        <begin position="1153"/>
        <end position="1208"/>
    </location>
</feature>
<accession>A0A1I1NZQ9</accession>
<reference evidence="2 3" key="1">
    <citation type="submission" date="2016-10" db="EMBL/GenBank/DDBJ databases">
        <authorList>
            <person name="de Groot N.N."/>
        </authorList>
    </citation>
    <scope>NUCLEOTIDE SEQUENCE [LARGE SCALE GENOMIC DNA]</scope>
    <source>
        <strain evidence="2 3">CGMCC 4.5739</strain>
    </source>
</reference>
<dbReference type="AlphaFoldDB" id="A0A1I1NZQ9"/>
<dbReference type="SUPFAM" id="SSF50494">
    <property type="entry name" value="Trypsin-like serine proteases"/>
    <property type="match status" value="1"/>
</dbReference>
<dbReference type="STRING" id="910347.SAMN05421773_108243"/>
<name>A0A1I1NZQ9_9ACTN</name>
<organism evidence="2 3">
    <name type="scientific">Streptomyces aidingensis</name>
    <dbReference type="NCBI Taxonomy" id="910347"/>
    <lineage>
        <taxon>Bacteria</taxon>
        <taxon>Bacillati</taxon>
        <taxon>Actinomycetota</taxon>
        <taxon>Actinomycetes</taxon>
        <taxon>Kitasatosporales</taxon>
        <taxon>Streptomycetaceae</taxon>
        <taxon>Streptomyces</taxon>
    </lineage>
</organism>
<evidence type="ECO:0008006" key="4">
    <source>
        <dbReference type="Google" id="ProtNLM"/>
    </source>
</evidence>